<gene>
    <name evidence="2" type="ORF">OCBIM_22002436mg</name>
</gene>
<accession>A0A0L8G1F3</accession>
<evidence type="ECO:0000256" key="1">
    <source>
        <dbReference type="SAM" id="SignalP"/>
    </source>
</evidence>
<feature type="signal peptide" evidence="1">
    <location>
        <begin position="1"/>
        <end position="26"/>
    </location>
</feature>
<dbReference type="EMBL" id="KQ424659">
    <property type="protein sequence ID" value="KOF70644.1"/>
    <property type="molecule type" value="Genomic_DNA"/>
</dbReference>
<keyword evidence="1" id="KW-0732">Signal</keyword>
<dbReference type="AlphaFoldDB" id="A0A0L8G1F3"/>
<organism evidence="2">
    <name type="scientific">Octopus bimaculoides</name>
    <name type="common">California two-spotted octopus</name>
    <dbReference type="NCBI Taxonomy" id="37653"/>
    <lineage>
        <taxon>Eukaryota</taxon>
        <taxon>Metazoa</taxon>
        <taxon>Spiralia</taxon>
        <taxon>Lophotrochozoa</taxon>
        <taxon>Mollusca</taxon>
        <taxon>Cephalopoda</taxon>
        <taxon>Coleoidea</taxon>
        <taxon>Octopodiformes</taxon>
        <taxon>Octopoda</taxon>
        <taxon>Incirrata</taxon>
        <taxon>Octopodidae</taxon>
        <taxon>Octopus</taxon>
    </lineage>
</organism>
<name>A0A0L8G1F3_OCTBM</name>
<sequence>MSKSMCVMRVFILLVMMCGFMSQVSCQVFSTPVFFNNILTRELASVTGFVDRHFSPIKAQKLLGRFRTIKTV</sequence>
<protein>
    <submittedName>
        <fullName evidence="2">Uncharacterized protein</fullName>
    </submittedName>
</protein>
<feature type="chain" id="PRO_5005582823" evidence="1">
    <location>
        <begin position="27"/>
        <end position="72"/>
    </location>
</feature>
<proteinExistence type="predicted"/>
<reference evidence="2" key="1">
    <citation type="submission" date="2015-07" db="EMBL/GenBank/DDBJ databases">
        <title>MeaNS - Measles Nucleotide Surveillance Program.</title>
        <authorList>
            <person name="Tran T."/>
            <person name="Druce J."/>
        </authorList>
    </citation>
    <scope>NUCLEOTIDE SEQUENCE</scope>
    <source>
        <strain evidence="2">UCB-OBI-ISO-001</strain>
        <tissue evidence="2">Gonad</tissue>
    </source>
</reference>
<evidence type="ECO:0000313" key="2">
    <source>
        <dbReference type="EMBL" id="KOF70644.1"/>
    </source>
</evidence>